<dbReference type="Proteomes" id="UP001499909">
    <property type="component" value="Unassembled WGS sequence"/>
</dbReference>
<organism evidence="1 2">
    <name type="scientific">Hymenobacter algoricola</name>
    <dbReference type="NCBI Taxonomy" id="486267"/>
    <lineage>
        <taxon>Bacteria</taxon>
        <taxon>Pseudomonadati</taxon>
        <taxon>Bacteroidota</taxon>
        <taxon>Cytophagia</taxon>
        <taxon>Cytophagales</taxon>
        <taxon>Hymenobacteraceae</taxon>
        <taxon>Hymenobacter</taxon>
    </lineage>
</organism>
<reference evidence="2" key="1">
    <citation type="journal article" date="2019" name="Int. J. Syst. Evol. Microbiol.">
        <title>The Global Catalogue of Microorganisms (GCM) 10K type strain sequencing project: providing services to taxonomists for standard genome sequencing and annotation.</title>
        <authorList>
            <consortium name="The Broad Institute Genomics Platform"/>
            <consortium name="The Broad Institute Genome Sequencing Center for Infectious Disease"/>
            <person name="Wu L."/>
            <person name="Ma J."/>
        </authorList>
    </citation>
    <scope>NUCLEOTIDE SEQUENCE [LARGE SCALE GENOMIC DNA]</scope>
    <source>
        <strain evidence="2">JCM 17214</strain>
    </source>
</reference>
<protein>
    <submittedName>
        <fullName evidence="1">Uncharacterized protein</fullName>
    </submittedName>
</protein>
<gene>
    <name evidence="1" type="ORF">GCM10022406_03010</name>
</gene>
<dbReference type="EMBL" id="BAABDH010000003">
    <property type="protein sequence ID" value="GAA3919960.1"/>
    <property type="molecule type" value="Genomic_DNA"/>
</dbReference>
<proteinExistence type="predicted"/>
<name>A0ABP7MC41_9BACT</name>
<evidence type="ECO:0000313" key="1">
    <source>
        <dbReference type="EMBL" id="GAA3919960.1"/>
    </source>
</evidence>
<comment type="caution">
    <text evidence="1">The sequence shown here is derived from an EMBL/GenBank/DDBJ whole genome shotgun (WGS) entry which is preliminary data.</text>
</comment>
<evidence type="ECO:0000313" key="2">
    <source>
        <dbReference type="Proteomes" id="UP001499909"/>
    </source>
</evidence>
<sequence length="120" mass="13881">MYRCVLLYYPGGGTTNLLLKCIERTGCLELIWSGLYSDLNRIPLPPAERDLVFASLPAPDHPLLEGYWQELRAQKYLVLTSPYPEKLFVRDGWHPVAFLTEPFSFDQFQQALQQYLDSIL</sequence>
<keyword evidence="2" id="KW-1185">Reference proteome</keyword>
<accession>A0ABP7MC41</accession>